<sequence length="497" mass="54332">MNAEKHYTWTLQAHKIFRWILVVQFAIAVLIGFITNDLLTPFLIGIPIIALPIFLSITQAHSALSRHVIGIATQLMTALHIQQAYGMTEMHFEVFVVLAFLIFFRDWKVVVSSTLTVAVHHILFFIIQSQGGGVFIFEANRVFFYILVIHALFAVAEGVVMGVMAHRSHNEAIASDILRKSVLRITTDSGQFNLHSSNVVEHPMLSDFNSMIMGFKALIDKVNAVGVKLNQVVEKVKRSSDDLENSVDEQNNQVSTISTAMQNITASIGDVASLSQSANQIAEQARENTGETRRSIDESGSNIAQLKSTLQTTSQAIGDLSAKCTNISDVMQSIKSVAEQTNLLALNAAIESARAGEHGRGFAVVADEVRNLAIKSKESAEEIELITSQLTESANHSVTNMDDCVLMVERAVESSTEASGNMASVLKGINEVSDNVTTVAGAATEQAQTSESISLSAEELYQMFSDEKLQVQSLKDEVNDLYILAGELSEQLKHFKV</sequence>
<evidence type="ECO:0000256" key="2">
    <source>
        <dbReference type="ARBA" id="ARBA00023224"/>
    </source>
</evidence>
<organism evidence="7 8">
    <name type="scientific">Brumicola blandensis</name>
    <dbReference type="NCBI Taxonomy" id="3075611"/>
    <lineage>
        <taxon>Bacteria</taxon>
        <taxon>Pseudomonadati</taxon>
        <taxon>Pseudomonadota</taxon>
        <taxon>Gammaproteobacteria</taxon>
        <taxon>Alteromonadales</taxon>
        <taxon>Alteromonadaceae</taxon>
        <taxon>Brumicola</taxon>
    </lineage>
</organism>
<dbReference type="GO" id="GO:0007165">
    <property type="term" value="P:signal transduction"/>
    <property type="evidence" value="ECO:0007669"/>
    <property type="project" value="UniProtKB-KW"/>
</dbReference>
<dbReference type="InterPro" id="IPR004089">
    <property type="entry name" value="MCPsignal_dom"/>
</dbReference>
<feature type="domain" description="Methyl-accepting transducer" evidence="6">
    <location>
        <begin position="225"/>
        <end position="461"/>
    </location>
</feature>
<gene>
    <name evidence="7" type="ORF">RM544_07355</name>
</gene>
<evidence type="ECO:0000313" key="7">
    <source>
        <dbReference type="EMBL" id="MDT0582351.1"/>
    </source>
</evidence>
<keyword evidence="8" id="KW-1185">Reference proteome</keyword>
<reference evidence="7 8" key="1">
    <citation type="submission" date="2023-09" db="EMBL/GenBank/DDBJ databases">
        <authorList>
            <person name="Rey-Velasco X."/>
        </authorList>
    </citation>
    <scope>NUCLEOTIDE SEQUENCE [LARGE SCALE GENOMIC DNA]</scope>
    <source>
        <strain evidence="7 8">W409</strain>
    </source>
</reference>
<evidence type="ECO:0000256" key="5">
    <source>
        <dbReference type="SAM" id="Phobius"/>
    </source>
</evidence>
<comment type="subcellular location">
    <subcellularLocation>
        <location evidence="1">Membrane</location>
    </subcellularLocation>
</comment>
<proteinExistence type="inferred from homology"/>
<dbReference type="EMBL" id="JAVRIE010000002">
    <property type="protein sequence ID" value="MDT0582351.1"/>
    <property type="molecule type" value="Genomic_DNA"/>
</dbReference>
<evidence type="ECO:0000313" key="8">
    <source>
        <dbReference type="Proteomes" id="UP001249020"/>
    </source>
</evidence>
<evidence type="ECO:0000256" key="1">
    <source>
        <dbReference type="ARBA" id="ARBA00004370"/>
    </source>
</evidence>
<evidence type="ECO:0000256" key="4">
    <source>
        <dbReference type="PROSITE-ProRule" id="PRU00284"/>
    </source>
</evidence>
<comment type="similarity">
    <text evidence="3">Belongs to the methyl-accepting chemotaxis (MCP) protein family.</text>
</comment>
<dbReference type="PROSITE" id="PS50111">
    <property type="entry name" value="CHEMOTAXIS_TRANSDUC_2"/>
    <property type="match status" value="1"/>
</dbReference>
<dbReference type="CDD" id="cd11386">
    <property type="entry name" value="MCP_signal"/>
    <property type="match status" value="1"/>
</dbReference>
<dbReference type="GO" id="GO:0016020">
    <property type="term" value="C:membrane"/>
    <property type="evidence" value="ECO:0007669"/>
    <property type="project" value="UniProtKB-SubCell"/>
</dbReference>
<dbReference type="PRINTS" id="PR00260">
    <property type="entry name" value="CHEMTRNSDUCR"/>
</dbReference>
<name>A0AAW8R2C7_9ALTE</name>
<keyword evidence="5" id="KW-1133">Transmembrane helix</keyword>
<feature type="transmembrane region" description="Helical" evidence="5">
    <location>
        <begin position="115"/>
        <end position="137"/>
    </location>
</feature>
<dbReference type="Gene3D" id="1.10.287.950">
    <property type="entry name" value="Methyl-accepting chemotaxis protein"/>
    <property type="match status" value="1"/>
</dbReference>
<dbReference type="Pfam" id="PF00015">
    <property type="entry name" value="MCPsignal"/>
    <property type="match status" value="1"/>
</dbReference>
<feature type="transmembrane region" description="Helical" evidence="5">
    <location>
        <begin position="16"/>
        <end position="35"/>
    </location>
</feature>
<feature type="transmembrane region" description="Helical" evidence="5">
    <location>
        <begin position="84"/>
        <end position="103"/>
    </location>
</feature>
<dbReference type="PANTHER" id="PTHR32089">
    <property type="entry name" value="METHYL-ACCEPTING CHEMOTAXIS PROTEIN MCPB"/>
    <property type="match status" value="1"/>
</dbReference>
<keyword evidence="5" id="KW-0812">Transmembrane</keyword>
<evidence type="ECO:0000259" key="6">
    <source>
        <dbReference type="PROSITE" id="PS50111"/>
    </source>
</evidence>
<dbReference type="AlphaFoldDB" id="A0AAW8R2C7"/>
<keyword evidence="2 4" id="KW-0807">Transducer</keyword>
<accession>A0AAW8R2C7</accession>
<dbReference type="Proteomes" id="UP001249020">
    <property type="component" value="Unassembled WGS sequence"/>
</dbReference>
<keyword evidence="5" id="KW-0472">Membrane</keyword>
<feature type="transmembrane region" description="Helical" evidence="5">
    <location>
        <begin position="143"/>
        <end position="165"/>
    </location>
</feature>
<dbReference type="SUPFAM" id="SSF58104">
    <property type="entry name" value="Methyl-accepting chemotaxis protein (MCP) signaling domain"/>
    <property type="match status" value="1"/>
</dbReference>
<feature type="transmembrane region" description="Helical" evidence="5">
    <location>
        <begin position="42"/>
        <end position="64"/>
    </location>
</feature>
<dbReference type="InterPro" id="IPR004090">
    <property type="entry name" value="Chemotax_Me-accpt_rcpt"/>
</dbReference>
<comment type="caution">
    <text evidence="7">The sequence shown here is derived from an EMBL/GenBank/DDBJ whole genome shotgun (WGS) entry which is preliminary data.</text>
</comment>
<dbReference type="SMART" id="SM00283">
    <property type="entry name" value="MA"/>
    <property type="match status" value="1"/>
</dbReference>
<dbReference type="RefSeq" id="WP_311361115.1">
    <property type="nucleotide sequence ID" value="NZ_JAVRIE010000002.1"/>
</dbReference>
<dbReference type="GO" id="GO:0006935">
    <property type="term" value="P:chemotaxis"/>
    <property type="evidence" value="ECO:0007669"/>
    <property type="project" value="InterPro"/>
</dbReference>
<dbReference type="GO" id="GO:0004888">
    <property type="term" value="F:transmembrane signaling receptor activity"/>
    <property type="evidence" value="ECO:0007669"/>
    <property type="project" value="InterPro"/>
</dbReference>
<evidence type="ECO:0000256" key="3">
    <source>
        <dbReference type="ARBA" id="ARBA00029447"/>
    </source>
</evidence>
<protein>
    <submittedName>
        <fullName evidence="7">Methyl-accepting chemotaxis protein</fullName>
    </submittedName>
</protein>
<dbReference type="PANTHER" id="PTHR32089:SF112">
    <property type="entry name" value="LYSOZYME-LIKE PROTEIN-RELATED"/>
    <property type="match status" value="1"/>
</dbReference>